<keyword evidence="2 7" id="KW-0489">Methyltransferase</keyword>
<dbReference type="Pfam" id="PF13649">
    <property type="entry name" value="Methyltransf_25"/>
    <property type="match status" value="1"/>
</dbReference>
<name>A0A856MHY3_9CYAN</name>
<comment type="pathway">
    <text evidence="4">Phospholipid metabolism.</text>
</comment>
<dbReference type="GO" id="GO:0000234">
    <property type="term" value="F:phosphoethanolamine N-methyltransferase activity"/>
    <property type="evidence" value="ECO:0007669"/>
    <property type="project" value="UniProtKB-EC"/>
</dbReference>
<dbReference type="PROSITE" id="PS51608">
    <property type="entry name" value="SAM_MT_UBIE"/>
    <property type="match status" value="1"/>
</dbReference>
<accession>A0A856MHY3</accession>
<evidence type="ECO:0000256" key="1">
    <source>
        <dbReference type="ARBA" id="ARBA00005189"/>
    </source>
</evidence>
<evidence type="ECO:0000256" key="4">
    <source>
        <dbReference type="ARBA" id="ARBA00025707"/>
    </source>
</evidence>
<dbReference type="GO" id="GO:0032259">
    <property type="term" value="P:methylation"/>
    <property type="evidence" value="ECO:0007669"/>
    <property type="project" value="UniProtKB-KW"/>
</dbReference>
<dbReference type="Gene3D" id="3.40.50.150">
    <property type="entry name" value="Vaccinia Virus protein VP39"/>
    <property type="match status" value="1"/>
</dbReference>
<evidence type="ECO:0000256" key="5">
    <source>
        <dbReference type="ARBA" id="ARBA00047622"/>
    </source>
</evidence>
<proteinExistence type="predicted"/>
<keyword evidence="3 7" id="KW-0808">Transferase</keyword>
<dbReference type="SUPFAM" id="SSF53335">
    <property type="entry name" value="S-adenosyl-L-methionine-dependent methyltransferases"/>
    <property type="match status" value="1"/>
</dbReference>
<evidence type="ECO:0000313" key="7">
    <source>
        <dbReference type="EMBL" id="QDL09854.1"/>
    </source>
</evidence>
<dbReference type="InterPro" id="IPR041698">
    <property type="entry name" value="Methyltransf_25"/>
</dbReference>
<evidence type="ECO:0000256" key="2">
    <source>
        <dbReference type="ARBA" id="ARBA00022603"/>
    </source>
</evidence>
<dbReference type="InterPro" id="IPR004033">
    <property type="entry name" value="UbiE/COQ5_MeTrFase"/>
</dbReference>
<dbReference type="RefSeq" id="WP_171976923.1">
    <property type="nucleotide sequence ID" value="NZ_CAWOXK010000001.1"/>
</dbReference>
<dbReference type="InterPro" id="IPR029063">
    <property type="entry name" value="SAM-dependent_MTases_sf"/>
</dbReference>
<dbReference type="AlphaFoldDB" id="A0A856MHY3"/>
<dbReference type="PANTHER" id="PTHR44307">
    <property type="entry name" value="PHOSPHOETHANOLAMINE METHYLTRANSFERASE"/>
    <property type="match status" value="1"/>
</dbReference>
<dbReference type="EMBL" id="CP030118">
    <property type="protein sequence ID" value="QDL09854.1"/>
    <property type="molecule type" value="Genomic_DNA"/>
</dbReference>
<evidence type="ECO:0000256" key="3">
    <source>
        <dbReference type="ARBA" id="ARBA00022679"/>
    </source>
</evidence>
<feature type="domain" description="Methyltransferase" evidence="6">
    <location>
        <begin position="50"/>
        <end position="146"/>
    </location>
</feature>
<gene>
    <name evidence="7" type="ORF">DP114_19945</name>
</gene>
<dbReference type="KEGG" id="bsen:DP114_19945"/>
<evidence type="ECO:0000313" key="8">
    <source>
        <dbReference type="Proteomes" id="UP000503129"/>
    </source>
</evidence>
<sequence>MAKQLKLNDYKQQIADVYNRRSHNYDESQWHLKIAHRLVEYAQISPGYDVLDIATGTGHVAIEVAQRVGSSGKIVGVDISTQMLTLARRKVEALSLSNVELQLADAEALNFPANSFERILCANAFPLMTDMEATLRQWMQFLKPNGLVGFHALADAALVGVVIWQKIFEKYGVLQEFSQPTATTADTAEKCHNLLERSGFEAIDIKTEQYGNYISLEEAKQRWTINSYPAPKFSNTLFQLPSEQLQEIKAEFDAQLEALVTEQGIWNDGTSFFAFGRKGKNSEQ</sequence>
<reference evidence="7 8" key="1">
    <citation type="submission" date="2018-06" db="EMBL/GenBank/DDBJ databases">
        <title>Comparative genomics of Brasilonema spp. strains.</title>
        <authorList>
            <person name="Alvarenga D.O."/>
            <person name="Fiore M.F."/>
            <person name="Varani A.M."/>
        </authorList>
    </citation>
    <scope>NUCLEOTIDE SEQUENCE [LARGE SCALE GENOMIC DNA]</scope>
    <source>
        <strain evidence="7 8">CENA114</strain>
    </source>
</reference>
<comment type="pathway">
    <text evidence="1">Lipid metabolism.</text>
</comment>
<dbReference type="CDD" id="cd02440">
    <property type="entry name" value="AdoMet_MTases"/>
    <property type="match status" value="1"/>
</dbReference>
<dbReference type="PANTHER" id="PTHR44307:SF2">
    <property type="entry name" value="PHOSPHOETHANOLAMINE METHYLTRANSFERASE ISOFORM X1"/>
    <property type="match status" value="1"/>
</dbReference>
<dbReference type="Proteomes" id="UP000503129">
    <property type="component" value="Chromosome"/>
</dbReference>
<protein>
    <submittedName>
        <fullName evidence="7">Methyltransferase</fullName>
    </submittedName>
</protein>
<keyword evidence="8" id="KW-1185">Reference proteome</keyword>
<evidence type="ECO:0000259" key="6">
    <source>
        <dbReference type="Pfam" id="PF13649"/>
    </source>
</evidence>
<organism evidence="7 8">
    <name type="scientific">Brasilonema sennae CENA114</name>
    <dbReference type="NCBI Taxonomy" id="415709"/>
    <lineage>
        <taxon>Bacteria</taxon>
        <taxon>Bacillati</taxon>
        <taxon>Cyanobacteriota</taxon>
        <taxon>Cyanophyceae</taxon>
        <taxon>Nostocales</taxon>
        <taxon>Scytonemataceae</taxon>
        <taxon>Brasilonema</taxon>
        <taxon>Bromeliae group (in: Brasilonema)</taxon>
    </lineage>
</organism>
<comment type="catalytic activity">
    <reaction evidence="5">
        <text>phosphoethanolamine + S-adenosyl-L-methionine = N-methylethanolamine phosphate + S-adenosyl-L-homocysteine + H(+)</text>
        <dbReference type="Rhea" id="RHEA:20365"/>
        <dbReference type="ChEBI" id="CHEBI:15378"/>
        <dbReference type="ChEBI" id="CHEBI:57781"/>
        <dbReference type="ChEBI" id="CHEBI:57856"/>
        <dbReference type="ChEBI" id="CHEBI:58190"/>
        <dbReference type="ChEBI" id="CHEBI:59789"/>
        <dbReference type="EC" id="2.1.1.103"/>
    </reaction>
    <physiologicalReaction direction="left-to-right" evidence="5">
        <dbReference type="Rhea" id="RHEA:20366"/>
    </physiologicalReaction>
</comment>